<dbReference type="VEuPathDB" id="FungiDB:H257_03465"/>
<dbReference type="Proteomes" id="UP000265427">
    <property type="component" value="Unassembled WGS sequence"/>
</dbReference>
<dbReference type="Pfam" id="PF08241">
    <property type="entry name" value="Methyltransf_11"/>
    <property type="match status" value="1"/>
</dbReference>
<feature type="domain" description="Methyltransferase type 11" evidence="1">
    <location>
        <begin position="52"/>
        <end position="174"/>
    </location>
</feature>
<evidence type="ECO:0000313" key="2">
    <source>
        <dbReference type="EMBL" id="RHY18784.1"/>
    </source>
</evidence>
<dbReference type="SUPFAM" id="SSF53335">
    <property type="entry name" value="S-adenosyl-L-methionine-dependent methyltransferases"/>
    <property type="match status" value="1"/>
</dbReference>
<organism evidence="2 3">
    <name type="scientific">Aphanomyces astaci</name>
    <name type="common">Crayfish plague agent</name>
    <dbReference type="NCBI Taxonomy" id="112090"/>
    <lineage>
        <taxon>Eukaryota</taxon>
        <taxon>Sar</taxon>
        <taxon>Stramenopiles</taxon>
        <taxon>Oomycota</taxon>
        <taxon>Saprolegniomycetes</taxon>
        <taxon>Saprolegniales</taxon>
        <taxon>Verrucalvaceae</taxon>
        <taxon>Aphanomyces</taxon>
    </lineage>
</organism>
<name>A0A397BID3_APHAT</name>
<dbReference type="PANTHER" id="PTHR43591:SF24">
    <property type="entry name" value="2-METHOXY-6-POLYPRENYL-1,4-BENZOQUINOL METHYLASE, MITOCHONDRIAL"/>
    <property type="match status" value="1"/>
</dbReference>
<dbReference type="Gene3D" id="3.40.50.150">
    <property type="entry name" value="Vaccinia Virus protein VP39"/>
    <property type="match status" value="1"/>
</dbReference>
<proteinExistence type="predicted"/>
<dbReference type="EMBL" id="QUSZ01003348">
    <property type="protein sequence ID" value="RHY18784.1"/>
    <property type="molecule type" value="Genomic_DNA"/>
</dbReference>
<sequence>MTTPPLDVITDLRVKWNAFSADYTEVFNKSISIQSARELHRHLDLDTATSVLEVGAGAGLGSLDALRYLESSGLGTKYILSDLSPSMLDLAKQNILASKCTIPIDVVEANGMYVHLVHMSSTVVDDSAIPDLAQDLKLPDASVDRYISTLVLQLVPDPDAMLRESHRVLGSGGVAGFVIWGQVEHTAFFRLLAAANDKLGVPSGFTSNYALGRDLPTLRTKLRTAGFSSASVWPYLAVAEKWEAEKYATLAGRLFPVDDEAFHLRRHAVLVELAAAWLATGQPIGMETYLVVAKKE</sequence>
<evidence type="ECO:0000313" key="3">
    <source>
        <dbReference type="Proteomes" id="UP000265427"/>
    </source>
</evidence>
<dbReference type="CDD" id="cd02440">
    <property type="entry name" value="AdoMet_MTases"/>
    <property type="match status" value="1"/>
</dbReference>
<dbReference type="InterPro" id="IPR013216">
    <property type="entry name" value="Methyltransf_11"/>
</dbReference>
<dbReference type="InterPro" id="IPR029063">
    <property type="entry name" value="SAM-dependent_MTases_sf"/>
</dbReference>
<gene>
    <name evidence="2" type="ORF">DYB36_003571</name>
</gene>
<dbReference type="AlphaFoldDB" id="A0A397BID3"/>
<dbReference type="GO" id="GO:0008757">
    <property type="term" value="F:S-adenosylmethionine-dependent methyltransferase activity"/>
    <property type="evidence" value="ECO:0007669"/>
    <property type="project" value="InterPro"/>
</dbReference>
<reference evidence="2 3" key="1">
    <citation type="submission" date="2018-08" db="EMBL/GenBank/DDBJ databases">
        <title>Aphanomyces genome sequencing and annotation.</title>
        <authorList>
            <person name="Minardi D."/>
            <person name="Oidtmann B."/>
            <person name="Van Der Giezen M."/>
            <person name="Studholme D.J."/>
        </authorList>
    </citation>
    <scope>NUCLEOTIDE SEQUENCE [LARGE SCALE GENOMIC DNA]</scope>
    <source>
        <strain evidence="2 3">Kv</strain>
    </source>
</reference>
<protein>
    <recommendedName>
        <fullName evidence="1">Methyltransferase type 11 domain-containing protein</fullName>
    </recommendedName>
</protein>
<evidence type="ECO:0000259" key="1">
    <source>
        <dbReference type="Pfam" id="PF08241"/>
    </source>
</evidence>
<dbReference type="PANTHER" id="PTHR43591">
    <property type="entry name" value="METHYLTRANSFERASE"/>
    <property type="match status" value="1"/>
</dbReference>
<comment type="caution">
    <text evidence="2">The sequence shown here is derived from an EMBL/GenBank/DDBJ whole genome shotgun (WGS) entry which is preliminary data.</text>
</comment>
<accession>A0A397BID3</accession>